<dbReference type="PhylomeDB" id="A0A068TRP6"/>
<accession>A0A068TRP6</accession>
<dbReference type="PRINTS" id="PR00458">
    <property type="entry name" value="PEROXIDASE"/>
</dbReference>
<sequence length="336" mass="36336">MKSEFSLLLLLSIIVFGAITVTNAGGGAPGGGGLRPNFYRFTRCPQAEMLVKALTISKVRSDPTLAPKLLRVHYHDCFVKGCDASILLDTVGTNQSEKDARPNQTLGGFEAIDDIKAQVEKACPGIVSCADILALAARDAVSFPFGRNLWEVPTGRRDSRVSLISDVNGNLPSPFSDFPTLQQLFAKKNLNVNDLVALSGAHTIGVAHCGAFSRRLFNFTGKGDMDPSLDATYAETLKQQCPNPANPATTVGMDPQSSRSFDTHYFTILNQKKGLFQSDAALLTNADSAAIVNRLQFPRNFFFEFGRSMVNMGNIEVLTGTAGEIRKNCRVINPIA</sequence>
<feature type="binding site" evidence="16">
    <location>
        <position position="79"/>
    </location>
    <ligand>
        <name>Ca(2+)</name>
        <dbReference type="ChEBI" id="CHEBI:29108"/>
        <label>1</label>
    </ligand>
</feature>
<keyword evidence="13 19" id="KW-0376">Hydrogen peroxide</keyword>
<evidence type="ECO:0000256" key="9">
    <source>
        <dbReference type="ARBA" id="ARBA00023002"/>
    </source>
</evidence>
<feature type="disulfide bond" evidence="18">
    <location>
        <begin position="44"/>
        <end position="123"/>
    </location>
</feature>
<dbReference type="GO" id="GO:0006979">
    <property type="term" value="P:response to oxidative stress"/>
    <property type="evidence" value="ECO:0007669"/>
    <property type="project" value="UniProtKB-UniRule"/>
</dbReference>
<feature type="binding site" evidence="15">
    <location>
        <position position="172"/>
    </location>
    <ligand>
        <name>substrate</name>
    </ligand>
</feature>
<evidence type="ECO:0000313" key="22">
    <source>
        <dbReference type="Proteomes" id="UP000295252"/>
    </source>
</evidence>
<evidence type="ECO:0000256" key="5">
    <source>
        <dbReference type="ARBA" id="ARBA00022525"/>
    </source>
</evidence>
<dbReference type="AlphaFoldDB" id="A0A068TRP6"/>
<organism evidence="21 22">
    <name type="scientific">Coffea canephora</name>
    <name type="common">Robusta coffee</name>
    <dbReference type="NCBI Taxonomy" id="49390"/>
    <lineage>
        <taxon>Eukaryota</taxon>
        <taxon>Viridiplantae</taxon>
        <taxon>Streptophyta</taxon>
        <taxon>Embryophyta</taxon>
        <taxon>Tracheophyta</taxon>
        <taxon>Spermatophyta</taxon>
        <taxon>Magnoliopsida</taxon>
        <taxon>eudicotyledons</taxon>
        <taxon>Gunneridae</taxon>
        <taxon>Pentapetalae</taxon>
        <taxon>asterids</taxon>
        <taxon>lamiids</taxon>
        <taxon>Gentianales</taxon>
        <taxon>Rubiaceae</taxon>
        <taxon>Ixoroideae</taxon>
        <taxon>Gardenieae complex</taxon>
        <taxon>Bertiereae - Coffeeae clade</taxon>
        <taxon>Coffeeae</taxon>
        <taxon>Coffea</taxon>
    </lineage>
</organism>
<evidence type="ECO:0000256" key="7">
    <source>
        <dbReference type="ARBA" id="ARBA00022617"/>
    </source>
</evidence>
<dbReference type="InterPro" id="IPR019793">
    <property type="entry name" value="Peroxidases_heam-ligand_BS"/>
</dbReference>
<dbReference type="PROSITE" id="PS50873">
    <property type="entry name" value="PEROXIDASE_4"/>
    <property type="match status" value="1"/>
</dbReference>
<keyword evidence="9 19" id="KW-0560">Oxidoreductase</keyword>
<dbReference type="GO" id="GO:0046872">
    <property type="term" value="F:metal ion binding"/>
    <property type="evidence" value="ECO:0007669"/>
    <property type="project" value="UniProtKB-UniRule"/>
</dbReference>
<dbReference type="CDD" id="cd00693">
    <property type="entry name" value="secretory_peroxidase"/>
    <property type="match status" value="1"/>
</dbReference>
<keyword evidence="12" id="KW-0325">Glycoprotein</keyword>
<comment type="subcellular location">
    <subcellularLocation>
        <location evidence="19">Secreted</location>
    </subcellularLocation>
</comment>
<dbReference type="Gene3D" id="1.10.420.10">
    <property type="entry name" value="Peroxidase, domain 2"/>
    <property type="match status" value="1"/>
</dbReference>
<feature type="binding site" evidence="16">
    <location>
        <position position="85"/>
    </location>
    <ligand>
        <name>Ca(2+)</name>
        <dbReference type="ChEBI" id="CHEBI:29108"/>
        <label>1</label>
    </ligand>
</feature>
<proteinExistence type="inferred from homology"/>
<evidence type="ECO:0000256" key="12">
    <source>
        <dbReference type="ARBA" id="ARBA00023180"/>
    </source>
</evidence>
<feature type="binding site" evidence="16">
    <location>
        <position position="81"/>
    </location>
    <ligand>
        <name>Ca(2+)</name>
        <dbReference type="ChEBI" id="CHEBI:29108"/>
        <label>1</label>
    </ligand>
</feature>
<dbReference type="PROSITE" id="PS00435">
    <property type="entry name" value="PEROXIDASE_1"/>
    <property type="match status" value="1"/>
</dbReference>
<feature type="signal peptide" evidence="19">
    <location>
        <begin position="1"/>
        <end position="24"/>
    </location>
</feature>
<dbReference type="SUPFAM" id="SSF48113">
    <property type="entry name" value="Heme-dependent peroxidases"/>
    <property type="match status" value="1"/>
</dbReference>
<dbReference type="InterPro" id="IPR010255">
    <property type="entry name" value="Haem_peroxidase_sf"/>
</dbReference>
<feature type="binding site" evidence="16">
    <location>
        <position position="254"/>
    </location>
    <ligand>
        <name>Ca(2+)</name>
        <dbReference type="ChEBI" id="CHEBI:29108"/>
        <label>2</label>
    </ligand>
</feature>
<comment type="cofactor">
    <cofactor evidence="16 19">
        <name>heme b</name>
        <dbReference type="ChEBI" id="CHEBI:60344"/>
    </cofactor>
    <text evidence="16 19">Binds 1 heme b (iron(II)-protoporphyrin IX) group per subunit.</text>
</comment>
<feature type="binding site" evidence="16">
    <location>
        <position position="83"/>
    </location>
    <ligand>
        <name>Ca(2+)</name>
        <dbReference type="ChEBI" id="CHEBI:29108"/>
        <label>1</label>
    </ligand>
</feature>
<dbReference type="GO" id="GO:0020037">
    <property type="term" value="F:heme binding"/>
    <property type="evidence" value="ECO:0007669"/>
    <property type="project" value="UniProtKB-UniRule"/>
</dbReference>
<feature type="binding site" evidence="16">
    <location>
        <position position="203"/>
    </location>
    <ligand>
        <name>Ca(2+)</name>
        <dbReference type="ChEBI" id="CHEBI:29108"/>
        <label>2</label>
    </ligand>
</feature>
<dbReference type="FunFam" id="1.10.420.10:FF:000008">
    <property type="entry name" value="Peroxidase"/>
    <property type="match status" value="1"/>
</dbReference>
<reference evidence="22" key="1">
    <citation type="journal article" date="2014" name="Science">
        <title>The coffee genome provides insight into the convergent evolution of caffeine biosynthesis.</title>
        <authorList>
            <person name="Denoeud F."/>
            <person name="Carretero-Paulet L."/>
            <person name="Dereeper A."/>
            <person name="Droc G."/>
            <person name="Guyot R."/>
            <person name="Pietrella M."/>
            <person name="Zheng C."/>
            <person name="Alberti A."/>
            <person name="Anthony F."/>
            <person name="Aprea G."/>
            <person name="Aury J.M."/>
            <person name="Bento P."/>
            <person name="Bernard M."/>
            <person name="Bocs S."/>
            <person name="Campa C."/>
            <person name="Cenci A."/>
            <person name="Combes M.C."/>
            <person name="Crouzillat D."/>
            <person name="Da Silva C."/>
            <person name="Daddiego L."/>
            <person name="De Bellis F."/>
            <person name="Dussert S."/>
            <person name="Garsmeur O."/>
            <person name="Gayraud T."/>
            <person name="Guignon V."/>
            <person name="Jahn K."/>
            <person name="Jamilloux V."/>
            <person name="Joet T."/>
            <person name="Labadie K."/>
            <person name="Lan T."/>
            <person name="Leclercq J."/>
            <person name="Lepelley M."/>
            <person name="Leroy T."/>
            <person name="Li L.T."/>
            <person name="Librado P."/>
            <person name="Lopez L."/>
            <person name="Munoz A."/>
            <person name="Noel B."/>
            <person name="Pallavicini A."/>
            <person name="Perrotta G."/>
            <person name="Poncet V."/>
            <person name="Pot D."/>
            <person name="Priyono X."/>
            <person name="Rigoreau M."/>
            <person name="Rouard M."/>
            <person name="Rozas J."/>
            <person name="Tranchant-Dubreuil C."/>
            <person name="VanBuren R."/>
            <person name="Zhang Q."/>
            <person name="Andrade A.C."/>
            <person name="Argout X."/>
            <person name="Bertrand B."/>
            <person name="de Kochko A."/>
            <person name="Graziosi G."/>
            <person name="Henry R.J."/>
            <person name="Jayarama X."/>
            <person name="Ming R."/>
            <person name="Nagai C."/>
            <person name="Rounsley S."/>
            <person name="Sankoff D."/>
            <person name="Giuliano G."/>
            <person name="Albert V.A."/>
            <person name="Wincker P."/>
            <person name="Lashermes P."/>
        </authorList>
    </citation>
    <scope>NUCLEOTIDE SEQUENCE [LARGE SCALE GENOMIC DNA]</scope>
    <source>
        <strain evidence="22">cv. DH200-94</strain>
    </source>
</reference>
<keyword evidence="10 16" id="KW-0408">Iron</keyword>
<evidence type="ECO:0000256" key="8">
    <source>
        <dbReference type="ARBA" id="ARBA00022723"/>
    </source>
</evidence>
<evidence type="ECO:0000256" key="3">
    <source>
        <dbReference type="ARBA" id="ARBA00006873"/>
    </source>
</evidence>
<dbReference type="InterPro" id="IPR002016">
    <property type="entry name" value="Haem_peroxidase"/>
</dbReference>
<feature type="disulfide bond" evidence="18">
    <location>
        <begin position="209"/>
        <end position="241"/>
    </location>
</feature>
<dbReference type="EMBL" id="HG739087">
    <property type="protein sequence ID" value="CDO98926.1"/>
    <property type="molecule type" value="Genomic_DNA"/>
</dbReference>
<feature type="binding site" evidence="16">
    <location>
        <position position="76"/>
    </location>
    <ligand>
        <name>Ca(2+)</name>
        <dbReference type="ChEBI" id="CHEBI:29108"/>
        <label>1</label>
    </ligand>
</feature>
<comment type="catalytic activity">
    <reaction evidence="1 19">
        <text>2 a phenolic donor + H2O2 = 2 a phenolic radical donor + 2 H2O</text>
        <dbReference type="Rhea" id="RHEA:56136"/>
        <dbReference type="ChEBI" id="CHEBI:15377"/>
        <dbReference type="ChEBI" id="CHEBI:16240"/>
        <dbReference type="ChEBI" id="CHEBI:139520"/>
        <dbReference type="ChEBI" id="CHEBI:139521"/>
        <dbReference type="EC" id="1.11.1.7"/>
    </reaction>
</comment>
<dbReference type="FunFam" id="1.10.520.10:FF:000008">
    <property type="entry name" value="Peroxidase"/>
    <property type="match status" value="1"/>
</dbReference>
<keyword evidence="7 19" id="KW-0349">Heme</keyword>
<dbReference type="PRINTS" id="PR00461">
    <property type="entry name" value="PLPEROXIDASE"/>
</dbReference>
<comment type="cofactor">
    <cofactor evidence="16 19">
        <name>Ca(2+)</name>
        <dbReference type="ChEBI" id="CHEBI:29108"/>
    </cofactor>
    <text evidence="16 19">Binds 2 calcium ions per subunit.</text>
</comment>
<dbReference type="InterPro" id="IPR000823">
    <property type="entry name" value="Peroxidase_pln"/>
</dbReference>
<comment type="similarity">
    <text evidence="3">Belongs to the peroxidase family. Ascorbate peroxidase subfamily.</text>
</comment>
<evidence type="ECO:0000259" key="20">
    <source>
        <dbReference type="PROSITE" id="PS50873"/>
    </source>
</evidence>
<dbReference type="InParanoid" id="A0A068TRP6"/>
<keyword evidence="11 18" id="KW-1015">Disulfide bond</keyword>
<keyword evidence="6 19" id="KW-0575">Peroxidase</keyword>
<feature type="active site" description="Proton acceptor" evidence="14">
    <location>
        <position position="75"/>
    </location>
</feature>
<evidence type="ECO:0000256" key="1">
    <source>
        <dbReference type="ARBA" id="ARBA00000189"/>
    </source>
</evidence>
<feature type="domain" description="Plant heme peroxidase family profile" evidence="20">
    <location>
        <begin position="33"/>
        <end position="333"/>
    </location>
</feature>
<dbReference type="OMA" id="NAHRLRY"/>
<evidence type="ECO:0000256" key="14">
    <source>
        <dbReference type="PIRSR" id="PIRSR600823-1"/>
    </source>
</evidence>
<feature type="chain" id="PRO_5005104009" description="Peroxidase" evidence="19">
    <location>
        <begin position="25"/>
        <end position="336"/>
    </location>
</feature>
<dbReference type="EC" id="1.11.1.7" evidence="4 19"/>
<dbReference type="GO" id="GO:0042744">
    <property type="term" value="P:hydrogen peroxide catabolic process"/>
    <property type="evidence" value="ECO:0007669"/>
    <property type="project" value="UniProtKB-KW"/>
</dbReference>
<feature type="site" description="Transition state stabilizer" evidence="17">
    <location>
        <position position="71"/>
    </location>
</feature>
<dbReference type="STRING" id="49390.A0A068TRP6"/>
<dbReference type="Gene3D" id="1.10.520.10">
    <property type="match status" value="1"/>
</dbReference>
<evidence type="ECO:0000256" key="13">
    <source>
        <dbReference type="ARBA" id="ARBA00023324"/>
    </source>
</evidence>
<evidence type="ECO:0000256" key="6">
    <source>
        <dbReference type="ARBA" id="ARBA00022559"/>
    </source>
</evidence>
<keyword evidence="8 16" id="KW-0479">Metal-binding</keyword>
<evidence type="ECO:0000256" key="18">
    <source>
        <dbReference type="PIRSR" id="PIRSR600823-5"/>
    </source>
</evidence>
<feature type="binding site" evidence="16">
    <location>
        <position position="97"/>
    </location>
    <ligand>
        <name>Ca(2+)</name>
        <dbReference type="ChEBI" id="CHEBI:29108"/>
        <label>1</label>
    </ligand>
</feature>
<keyword evidence="5 19" id="KW-0964">Secreted</keyword>
<evidence type="ECO:0000256" key="11">
    <source>
        <dbReference type="ARBA" id="ARBA00023157"/>
    </source>
</evidence>
<evidence type="ECO:0000256" key="19">
    <source>
        <dbReference type="RuleBase" id="RU362060"/>
    </source>
</evidence>
<dbReference type="OrthoDB" id="2113341at2759"/>
<keyword evidence="19" id="KW-0732">Signal</keyword>
<feature type="binding site" evidence="16">
    <location>
        <position position="262"/>
    </location>
    <ligand>
        <name>Ca(2+)</name>
        <dbReference type="ChEBI" id="CHEBI:29108"/>
        <label>2</label>
    </ligand>
</feature>
<dbReference type="PANTHER" id="PTHR31235">
    <property type="entry name" value="PEROXIDASE 25-RELATED"/>
    <property type="match status" value="1"/>
</dbReference>
<gene>
    <name evidence="21" type="ORF">GSCOC_T00025890001</name>
</gene>
<dbReference type="Proteomes" id="UP000295252">
    <property type="component" value="Chromosome V"/>
</dbReference>
<evidence type="ECO:0000256" key="2">
    <source>
        <dbReference type="ARBA" id="ARBA00002322"/>
    </source>
</evidence>
<keyword evidence="16 19" id="KW-0106">Calcium</keyword>
<dbReference type="GO" id="GO:0140825">
    <property type="term" value="F:lactoperoxidase activity"/>
    <property type="evidence" value="ECO:0007669"/>
    <property type="project" value="UniProtKB-EC"/>
</dbReference>
<name>A0A068TRP6_COFCA</name>
<dbReference type="GO" id="GO:0005576">
    <property type="term" value="C:extracellular region"/>
    <property type="evidence" value="ECO:0007669"/>
    <property type="project" value="UniProtKB-SubCell"/>
</dbReference>
<evidence type="ECO:0000313" key="21">
    <source>
        <dbReference type="EMBL" id="CDO98926.1"/>
    </source>
</evidence>
<evidence type="ECO:0000256" key="4">
    <source>
        <dbReference type="ARBA" id="ARBA00012313"/>
    </source>
</evidence>
<evidence type="ECO:0000256" key="17">
    <source>
        <dbReference type="PIRSR" id="PIRSR600823-4"/>
    </source>
</evidence>
<dbReference type="Pfam" id="PF00141">
    <property type="entry name" value="peroxidase"/>
    <property type="match status" value="1"/>
</dbReference>
<protein>
    <recommendedName>
        <fullName evidence="4 19">Peroxidase</fullName>
        <ecNumber evidence="4 19">1.11.1.7</ecNumber>
    </recommendedName>
</protein>
<evidence type="ECO:0000256" key="15">
    <source>
        <dbReference type="PIRSR" id="PIRSR600823-2"/>
    </source>
</evidence>
<keyword evidence="22" id="KW-1185">Reference proteome</keyword>
<feature type="disulfide bond" evidence="18">
    <location>
        <begin position="129"/>
        <end position="329"/>
    </location>
</feature>
<dbReference type="InterPro" id="IPR033905">
    <property type="entry name" value="Secretory_peroxidase"/>
</dbReference>
<evidence type="ECO:0000256" key="10">
    <source>
        <dbReference type="ARBA" id="ARBA00023004"/>
    </source>
</evidence>
<evidence type="ECO:0000256" key="16">
    <source>
        <dbReference type="PIRSR" id="PIRSR600823-3"/>
    </source>
</evidence>
<comment type="similarity">
    <text evidence="19">Belongs to the peroxidase family. Classical plant (class III) peroxidase subfamily.</text>
</comment>
<feature type="disulfide bond" evidence="18">
    <location>
        <begin position="77"/>
        <end position="82"/>
    </location>
</feature>
<feature type="binding site" description="axial binding residue" evidence="16">
    <location>
        <position position="202"/>
    </location>
    <ligand>
        <name>heme b</name>
        <dbReference type="ChEBI" id="CHEBI:60344"/>
    </ligand>
    <ligandPart>
        <name>Fe</name>
        <dbReference type="ChEBI" id="CHEBI:18248"/>
    </ligandPart>
</feature>
<comment type="function">
    <text evidence="2">Removal of H(2)O(2), oxidation of toxic reductants, biosynthesis and degradation of lignin, suberization, auxin catabolism, response to environmental stresses such as wounding, pathogen attack and oxidative stress. These functions might be dependent on each isozyme/isoform in each plant tissue.</text>
</comment>
<dbReference type="Gramene" id="CDO98926">
    <property type="protein sequence ID" value="CDO98926"/>
    <property type="gene ID" value="GSCOC_T00025890001"/>
</dbReference>